<evidence type="ECO:0000313" key="3">
    <source>
        <dbReference type="Proteomes" id="UP001374584"/>
    </source>
</evidence>
<name>A0AAN9QG08_PHACN</name>
<comment type="caution">
    <text evidence="2">The sequence shown here is derived from an EMBL/GenBank/DDBJ whole genome shotgun (WGS) entry which is preliminary data.</text>
</comment>
<evidence type="ECO:0000313" key="2">
    <source>
        <dbReference type="EMBL" id="KAK7333889.1"/>
    </source>
</evidence>
<proteinExistence type="predicted"/>
<feature type="compositionally biased region" description="Basic and acidic residues" evidence="1">
    <location>
        <begin position="14"/>
        <end position="23"/>
    </location>
</feature>
<reference evidence="2 3" key="1">
    <citation type="submission" date="2024-01" db="EMBL/GenBank/DDBJ databases">
        <title>The genomes of 5 underutilized Papilionoideae crops provide insights into root nodulation and disease resistanc.</title>
        <authorList>
            <person name="Jiang F."/>
        </authorList>
    </citation>
    <scope>NUCLEOTIDE SEQUENCE [LARGE SCALE GENOMIC DNA]</scope>
    <source>
        <strain evidence="2">JINMINGXINNONG_FW02</strain>
        <tissue evidence="2">Leaves</tissue>
    </source>
</reference>
<sequence length="84" mass="9473">MQTVARVSRIGRVPPDRGGDFDSHSGGGGRWFVQTWSTRGSLFVHREHSEGDYSLVDRNSCNGFSAEVNCGDEACISRRRMRRR</sequence>
<dbReference type="AlphaFoldDB" id="A0AAN9QG08"/>
<gene>
    <name evidence="2" type="ORF">VNO80_30670</name>
</gene>
<feature type="region of interest" description="Disordered" evidence="1">
    <location>
        <begin position="1"/>
        <end position="26"/>
    </location>
</feature>
<organism evidence="2 3">
    <name type="scientific">Phaseolus coccineus</name>
    <name type="common">Scarlet runner bean</name>
    <name type="synonym">Phaseolus multiflorus</name>
    <dbReference type="NCBI Taxonomy" id="3886"/>
    <lineage>
        <taxon>Eukaryota</taxon>
        <taxon>Viridiplantae</taxon>
        <taxon>Streptophyta</taxon>
        <taxon>Embryophyta</taxon>
        <taxon>Tracheophyta</taxon>
        <taxon>Spermatophyta</taxon>
        <taxon>Magnoliopsida</taxon>
        <taxon>eudicotyledons</taxon>
        <taxon>Gunneridae</taxon>
        <taxon>Pentapetalae</taxon>
        <taxon>rosids</taxon>
        <taxon>fabids</taxon>
        <taxon>Fabales</taxon>
        <taxon>Fabaceae</taxon>
        <taxon>Papilionoideae</taxon>
        <taxon>50 kb inversion clade</taxon>
        <taxon>NPAAA clade</taxon>
        <taxon>indigoferoid/millettioid clade</taxon>
        <taxon>Phaseoleae</taxon>
        <taxon>Phaseolus</taxon>
    </lineage>
</organism>
<dbReference type="EMBL" id="JAYMYR010000011">
    <property type="protein sequence ID" value="KAK7333889.1"/>
    <property type="molecule type" value="Genomic_DNA"/>
</dbReference>
<accession>A0AAN9QG08</accession>
<dbReference type="Proteomes" id="UP001374584">
    <property type="component" value="Unassembled WGS sequence"/>
</dbReference>
<keyword evidence="3" id="KW-1185">Reference proteome</keyword>
<evidence type="ECO:0000256" key="1">
    <source>
        <dbReference type="SAM" id="MobiDB-lite"/>
    </source>
</evidence>
<protein>
    <submittedName>
        <fullName evidence="2">Uncharacterized protein</fullName>
    </submittedName>
</protein>